<comment type="similarity">
    <text evidence="1 4">Belongs to the tRNA-intron endonuclease family.</text>
</comment>
<gene>
    <name evidence="7" type="ORF">K431DRAFT_297740</name>
</gene>
<reference evidence="7" key="1">
    <citation type="journal article" date="2020" name="Stud. Mycol.">
        <title>101 Dothideomycetes genomes: a test case for predicting lifestyles and emergence of pathogens.</title>
        <authorList>
            <person name="Haridas S."/>
            <person name="Albert R."/>
            <person name="Binder M."/>
            <person name="Bloem J."/>
            <person name="Labutti K."/>
            <person name="Salamov A."/>
            <person name="Andreopoulos B."/>
            <person name="Baker S."/>
            <person name="Barry K."/>
            <person name="Bills G."/>
            <person name="Bluhm B."/>
            <person name="Cannon C."/>
            <person name="Castanera R."/>
            <person name="Culley D."/>
            <person name="Daum C."/>
            <person name="Ezra D."/>
            <person name="Gonzalez J."/>
            <person name="Henrissat B."/>
            <person name="Kuo A."/>
            <person name="Liang C."/>
            <person name="Lipzen A."/>
            <person name="Lutzoni F."/>
            <person name="Magnuson J."/>
            <person name="Mondo S."/>
            <person name="Nolan M."/>
            <person name="Ohm R."/>
            <person name="Pangilinan J."/>
            <person name="Park H.-J."/>
            <person name="Ramirez L."/>
            <person name="Alfaro M."/>
            <person name="Sun H."/>
            <person name="Tritt A."/>
            <person name="Yoshinaga Y."/>
            <person name="Zwiers L.-H."/>
            <person name="Turgeon B."/>
            <person name="Goodwin S."/>
            <person name="Spatafora J."/>
            <person name="Crous P."/>
            <person name="Grigoriev I."/>
        </authorList>
    </citation>
    <scope>NUCLEOTIDE SEQUENCE</scope>
    <source>
        <strain evidence="7">CBS 116435</strain>
    </source>
</reference>
<dbReference type="PIRSF" id="PIRSF011789">
    <property type="entry name" value="tRNA_splic_SEN2"/>
    <property type="match status" value="1"/>
</dbReference>
<keyword evidence="8" id="KW-1185">Reference proteome</keyword>
<keyword evidence="2 4" id="KW-0819">tRNA processing</keyword>
<protein>
    <recommendedName>
        <fullName evidence="4">tRNA-splicing endonuclease subunit Sen2</fullName>
        <ecNumber evidence="4">4.6.1.16</ecNumber>
    </recommendedName>
</protein>
<dbReference type="Gene3D" id="3.40.1350.10">
    <property type="match status" value="1"/>
</dbReference>
<dbReference type="PANTHER" id="PTHR21227:SF0">
    <property type="entry name" value="TRNA-SPLICING ENDONUCLEASE SUBUNIT SEN2"/>
    <property type="match status" value="1"/>
</dbReference>
<sequence>MMLSSQAQLPQGPAPQMPKLSGKKKKPNYAQIHAKPLPLDVYPLPNFYPSHPLSLFQLAWGWLSQAIWPRSSHPKPKYVGYFDSHTRSIHVTDLTHVRALWEMGFFGKGLLSRSEPTWLEREKARLEATRQGGGTAEEWTAVRREERRRFKLERAREERERVEKQRALERGQLDGKLSESEMDRKDGAPLPLMEVSEPPFKEPSLSTEATLERDNAQEDPEKDTSTLMASQRSDEEATADATRKSGYGGNGTSSQDAVIDTSHLTILKTPDEAESVGHELGDREHLQLNLEEAFFLVYALGVLTVHTEGQAKESVSSVAQLSQQTTHRTSCEASELLALFMRHSQYPQSERGFRAAPDNPFLLSYVTYHHFRSRGWVVRPGVKFSCDFLLYNRGPVFSHAEYAVMIVPSYSHPYWTTEIGQKTKCSQPSEENTGPDLHRDSAAT</sequence>
<dbReference type="PANTHER" id="PTHR21227">
    <property type="entry name" value="TRNA-SPLICING ENDONUCLEASE SUBUNIT SEN2"/>
    <property type="match status" value="1"/>
</dbReference>
<dbReference type="NCBIfam" id="TIGR00324">
    <property type="entry name" value="endA"/>
    <property type="match status" value="1"/>
</dbReference>
<dbReference type="EC" id="4.6.1.16" evidence="4"/>
<comment type="function">
    <text evidence="4">Constitutes one of the two catalytic subunit of the tRNA-splicing endonuclease complex, a complex responsible for identification and cleavage of the splice sites in pre-tRNA. It cleaves pre-tRNA at the 5'- and 3'-splice sites to release the intron. The products are an intron and two tRNA half-molecules bearing 2',3'-cyclic phosphate and 5'-OH termini. There are no conserved sequences at the splice sites, but the intron is invariably located at the same site in the gene, placing the splice sites an invariant distance from the constant structural features of the tRNA body.</text>
</comment>
<dbReference type="SUPFAM" id="SSF53032">
    <property type="entry name" value="tRNA-intron endonuclease catalytic domain-like"/>
    <property type="match status" value="1"/>
</dbReference>
<dbReference type="InterPro" id="IPR006677">
    <property type="entry name" value="tRNA_intron_Endonuc_cat-like"/>
</dbReference>
<dbReference type="InterPro" id="IPR011856">
    <property type="entry name" value="tRNA_endonuc-like_dom_sf"/>
</dbReference>
<dbReference type="Proteomes" id="UP000799441">
    <property type="component" value="Unassembled WGS sequence"/>
</dbReference>
<dbReference type="AlphaFoldDB" id="A0A9P4Q3S8"/>
<proteinExistence type="inferred from homology"/>
<keyword evidence="3 4" id="KW-0456">Lyase</keyword>
<feature type="compositionally biased region" description="Basic and acidic residues" evidence="5">
    <location>
        <begin position="154"/>
        <end position="187"/>
    </location>
</feature>
<evidence type="ECO:0000259" key="6">
    <source>
        <dbReference type="Pfam" id="PF01974"/>
    </source>
</evidence>
<dbReference type="EMBL" id="MU003842">
    <property type="protein sequence ID" value="KAF2717517.1"/>
    <property type="molecule type" value="Genomic_DNA"/>
</dbReference>
<feature type="region of interest" description="Disordered" evidence="5">
    <location>
        <begin position="154"/>
        <end position="258"/>
    </location>
</feature>
<dbReference type="InterPro" id="IPR006676">
    <property type="entry name" value="tRNA_splic"/>
</dbReference>
<dbReference type="GO" id="GO:0000213">
    <property type="term" value="F:tRNA-intron lyase activity"/>
    <property type="evidence" value="ECO:0007669"/>
    <property type="project" value="UniProtKB-UniRule"/>
</dbReference>
<evidence type="ECO:0000313" key="7">
    <source>
        <dbReference type="EMBL" id="KAF2717517.1"/>
    </source>
</evidence>
<feature type="domain" description="tRNA intron endonuclease catalytic" evidence="6">
    <location>
        <begin position="361"/>
        <end position="418"/>
    </location>
</feature>
<evidence type="ECO:0000256" key="4">
    <source>
        <dbReference type="PIRNR" id="PIRNR011789"/>
    </source>
</evidence>
<evidence type="ECO:0000256" key="1">
    <source>
        <dbReference type="ARBA" id="ARBA00008078"/>
    </source>
</evidence>
<dbReference type="InterPro" id="IPR036167">
    <property type="entry name" value="tRNA_intron_Endo_cat-like_sf"/>
</dbReference>
<dbReference type="GO" id="GO:0000379">
    <property type="term" value="P:tRNA-type intron splice site recognition and cleavage"/>
    <property type="evidence" value="ECO:0007669"/>
    <property type="project" value="TreeGrafter"/>
</dbReference>
<accession>A0A9P4Q3S8</accession>
<feature type="region of interest" description="Disordered" evidence="5">
    <location>
        <begin position="422"/>
        <end position="444"/>
    </location>
</feature>
<dbReference type="GO" id="GO:0003676">
    <property type="term" value="F:nucleic acid binding"/>
    <property type="evidence" value="ECO:0007669"/>
    <property type="project" value="InterPro"/>
</dbReference>
<dbReference type="CDD" id="cd22363">
    <property type="entry name" value="tRNA-intron_lyase_C"/>
    <property type="match status" value="1"/>
</dbReference>
<feature type="region of interest" description="Disordered" evidence="5">
    <location>
        <begin position="1"/>
        <end position="27"/>
    </location>
</feature>
<dbReference type="OrthoDB" id="10249562at2759"/>
<dbReference type="GO" id="GO:0005737">
    <property type="term" value="C:cytoplasm"/>
    <property type="evidence" value="ECO:0007669"/>
    <property type="project" value="TreeGrafter"/>
</dbReference>
<name>A0A9P4Q3S8_9PEZI</name>
<dbReference type="Pfam" id="PF01974">
    <property type="entry name" value="tRNA_int_endo"/>
    <property type="match status" value="1"/>
</dbReference>
<evidence type="ECO:0000313" key="8">
    <source>
        <dbReference type="Proteomes" id="UP000799441"/>
    </source>
</evidence>
<evidence type="ECO:0000256" key="2">
    <source>
        <dbReference type="ARBA" id="ARBA00022694"/>
    </source>
</evidence>
<comment type="caution">
    <text evidence="7">The sequence shown here is derived from an EMBL/GenBank/DDBJ whole genome shotgun (WGS) entry which is preliminary data.</text>
</comment>
<evidence type="ECO:0000256" key="5">
    <source>
        <dbReference type="SAM" id="MobiDB-lite"/>
    </source>
</evidence>
<feature type="compositionally biased region" description="Polar residues" evidence="5">
    <location>
        <begin position="422"/>
        <end position="432"/>
    </location>
</feature>
<organism evidence="7 8">
    <name type="scientific">Polychaeton citri CBS 116435</name>
    <dbReference type="NCBI Taxonomy" id="1314669"/>
    <lineage>
        <taxon>Eukaryota</taxon>
        <taxon>Fungi</taxon>
        <taxon>Dikarya</taxon>
        <taxon>Ascomycota</taxon>
        <taxon>Pezizomycotina</taxon>
        <taxon>Dothideomycetes</taxon>
        <taxon>Dothideomycetidae</taxon>
        <taxon>Capnodiales</taxon>
        <taxon>Capnodiaceae</taxon>
        <taxon>Polychaeton</taxon>
    </lineage>
</organism>
<dbReference type="GO" id="GO:0000214">
    <property type="term" value="C:tRNA-intron endonuclease complex"/>
    <property type="evidence" value="ECO:0007669"/>
    <property type="project" value="UniProtKB-UniRule"/>
</dbReference>
<evidence type="ECO:0000256" key="3">
    <source>
        <dbReference type="ARBA" id="ARBA00023239"/>
    </source>
</evidence>
<dbReference type="InterPro" id="IPR016589">
    <property type="entry name" value="tRNA_splic_SEN2"/>
</dbReference>